<keyword evidence="16" id="KW-0175">Coiled coil</keyword>
<gene>
    <name evidence="20" type="ORF">K2173_026528</name>
</gene>
<accession>A0AAV8TWI6</accession>
<evidence type="ECO:0000259" key="19">
    <source>
        <dbReference type="PROSITE" id="PS50089"/>
    </source>
</evidence>
<evidence type="ECO:0000313" key="20">
    <source>
        <dbReference type="EMBL" id="KAJ8771351.1"/>
    </source>
</evidence>
<feature type="transmembrane region" description="Helical" evidence="18">
    <location>
        <begin position="225"/>
        <end position="246"/>
    </location>
</feature>
<keyword evidence="6" id="KW-0808">Transferase</keyword>
<dbReference type="GO" id="GO:0036503">
    <property type="term" value="P:ERAD pathway"/>
    <property type="evidence" value="ECO:0007669"/>
    <property type="project" value="TreeGrafter"/>
</dbReference>
<keyword evidence="12" id="KW-0862">Zinc</keyword>
<evidence type="ECO:0000256" key="2">
    <source>
        <dbReference type="ARBA" id="ARBA00004477"/>
    </source>
</evidence>
<dbReference type="FunFam" id="3.30.40.10:FF:000194">
    <property type="entry name" value="ERAD-associated E3 ubiquitin-protein ligase HRD1A"/>
    <property type="match status" value="1"/>
</dbReference>
<evidence type="ECO:0000256" key="15">
    <source>
        <dbReference type="PROSITE-ProRule" id="PRU00175"/>
    </source>
</evidence>
<protein>
    <recommendedName>
        <fullName evidence="5">RING-type E3 ubiquitin transferase</fullName>
        <ecNumber evidence="5">2.3.2.27</ecNumber>
    </recommendedName>
</protein>
<evidence type="ECO:0000256" key="3">
    <source>
        <dbReference type="ARBA" id="ARBA00004906"/>
    </source>
</evidence>
<keyword evidence="13 18" id="KW-1133">Transmembrane helix</keyword>
<dbReference type="EMBL" id="JAIWQS010000002">
    <property type="protein sequence ID" value="KAJ8771351.1"/>
    <property type="molecule type" value="Genomic_DNA"/>
</dbReference>
<dbReference type="PANTHER" id="PTHR22763:SF184">
    <property type="entry name" value="E3 UBIQUITIN-PROTEIN LIGASE SYNOVIOLIN"/>
    <property type="match status" value="1"/>
</dbReference>
<proteinExistence type="inferred from homology"/>
<keyword evidence="8" id="KW-0479">Metal-binding</keyword>
<dbReference type="SUPFAM" id="SSF57850">
    <property type="entry name" value="RING/U-box"/>
    <property type="match status" value="1"/>
</dbReference>
<evidence type="ECO:0000256" key="7">
    <source>
        <dbReference type="ARBA" id="ARBA00022692"/>
    </source>
</evidence>
<dbReference type="EC" id="2.3.2.27" evidence="5"/>
<evidence type="ECO:0000256" key="11">
    <source>
        <dbReference type="ARBA" id="ARBA00022824"/>
    </source>
</evidence>
<feature type="coiled-coil region" evidence="16">
    <location>
        <begin position="477"/>
        <end position="504"/>
    </location>
</feature>
<evidence type="ECO:0000256" key="6">
    <source>
        <dbReference type="ARBA" id="ARBA00022679"/>
    </source>
</evidence>
<keyword evidence="9 15" id="KW-0863">Zinc-finger</keyword>
<comment type="subcellular location">
    <subcellularLocation>
        <location evidence="2">Endoplasmic reticulum membrane</location>
        <topology evidence="2">Multi-pass membrane protein</topology>
    </subcellularLocation>
</comment>
<name>A0AAV8TWI6_9ROSI</name>
<feature type="transmembrane region" description="Helical" evidence="18">
    <location>
        <begin position="43"/>
        <end position="60"/>
    </location>
</feature>
<evidence type="ECO:0000256" key="12">
    <source>
        <dbReference type="ARBA" id="ARBA00022833"/>
    </source>
</evidence>
<dbReference type="SMART" id="SM00184">
    <property type="entry name" value="RING"/>
    <property type="match status" value="1"/>
</dbReference>
<dbReference type="Pfam" id="PF25563">
    <property type="entry name" value="TPR_SYVN1_N"/>
    <property type="match status" value="1"/>
</dbReference>
<organism evidence="20 21">
    <name type="scientific">Erythroxylum novogranatense</name>
    <dbReference type="NCBI Taxonomy" id="1862640"/>
    <lineage>
        <taxon>Eukaryota</taxon>
        <taxon>Viridiplantae</taxon>
        <taxon>Streptophyta</taxon>
        <taxon>Embryophyta</taxon>
        <taxon>Tracheophyta</taxon>
        <taxon>Spermatophyta</taxon>
        <taxon>Magnoliopsida</taxon>
        <taxon>eudicotyledons</taxon>
        <taxon>Gunneridae</taxon>
        <taxon>Pentapetalae</taxon>
        <taxon>rosids</taxon>
        <taxon>fabids</taxon>
        <taxon>Malpighiales</taxon>
        <taxon>Erythroxylaceae</taxon>
        <taxon>Erythroxylum</taxon>
    </lineage>
</organism>
<reference evidence="20 21" key="1">
    <citation type="submission" date="2021-09" db="EMBL/GenBank/DDBJ databases">
        <title>Genomic insights and catalytic innovation underlie evolution of tropane alkaloids biosynthesis.</title>
        <authorList>
            <person name="Wang Y.-J."/>
            <person name="Tian T."/>
            <person name="Huang J.-P."/>
            <person name="Huang S.-X."/>
        </authorList>
    </citation>
    <scope>NUCLEOTIDE SEQUENCE [LARGE SCALE GENOMIC DNA]</scope>
    <source>
        <strain evidence="20">KIB-2018</strain>
        <tissue evidence="20">Leaf</tissue>
    </source>
</reference>
<evidence type="ECO:0000256" key="16">
    <source>
        <dbReference type="SAM" id="Coils"/>
    </source>
</evidence>
<evidence type="ECO:0000256" key="1">
    <source>
        <dbReference type="ARBA" id="ARBA00000900"/>
    </source>
</evidence>
<dbReference type="GO" id="GO:0061630">
    <property type="term" value="F:ubiquitin protein ligase activity"/>
    <property type="evidence" value="ECO:0007669"/>
    <property type="project" value="UniProtKB-EC"/>
</dbReference>
<sequence length="545" mass="61361">MMQLRTYASLSLVATLAVVYHAFNSRGQFYPAMVYLSTSKISLVLLLNMGLIIMCILWQLTKRVFLGSLREAEVERLNEQSWREVMEILFAITIFRQDFSVTFLAMVTALLLIKALHWLAQKRVEYIETTPTVPMLSHVRIVSFLGFLLLLDSLFLYSSIKFLLETRQASVSMFFSFEYMILATTTVSTFVKYIFYVSDMLMEGQWEKKAVYTFYLELIRDLLHLSMYLCFFLVIFMNYGVPLHLIRELYETFRNFKIRVADYIRYRKITSNMNDRFPDATPEELSASDATCIICREEMTTAKKLICGHLFHVHCLRSWLERQHTCPTCRALVVPAETGASVTSAQQGLQPDARQDMNTRSTAAQSSFGALVNNGSNGHQARLQAAAAAAAIYERSFVYPSASTLVWSPGYALLPKAQNTGELESDGEKAVGQLHPQVATHAGPSNLPYSQVQHCVFLPCQVSSSNTSIERLGCMSVSDLEAQKNHLQNQIEVLQKQLQLLENPKAQERTNGCPATSADVNGKAAHSSSSTSDCGNYGEIEDTRS</sequence>
<dbReference type="CDD" id="cd16479">
    <property type="entry name" value="RING-H2_synoviolin"/>
    <property type="match status" value="1"/>
</dbReference>
<dbReference type="InterPro" id="IPR001841">
    <property type="entry name" value="Znf_RING"/>
</dbReference>
<evidence type="ECO:0000256" key="13">
    <source>
        <dbReference type="ARBA" id="ARBA00022989"/>
    </source>
</evidence>
<keyword evidence="11" id="KW-0256">Endoplasmic reticulum</keyword>
<comment type="catalytic activity">
    <reaction evidence="1">
        <text>S-ubiquitinyl-[E2 ubiquitin-conjugating enzyme]-L-cysteine + [acceptor protein]-L-lysine = [E2 ubiquitin-conjugating enzyme]-L-cysteine + N(6)-ubiquitinyl-[acceptor protein]-L-lysine.</text>
        <dbReference type="EC" id="2.3.2.27"/>
    </reaction>
</comment>
<keyword evidence="7 18" id="KW-0812">Transmembrane</keyword>
<dbReference type="InterPro" id="IPR058051">
    <property type="entry name" value="Znf_RING_synoviolin"/>
</dbReference>
<evidence type="ECO:0000256" key="9">
    <source>
        <dbReference type="ARBA" id="ARBA00022771"/>
    </source>
</evidence>
<dbReference type="PANTHER" id="PTHR22763">
    <property type="entry name" value="RING ZINC FINGER PROTEIN"/>
    <property type="match status" value="1"/>
</dbReference>
<feature type="transmembrane region" description="Helical" evidence="18">
    <location>
        <begin position="140"/>
        <end position="164"/>
    </location>
</feature>
<dbReference type="InterPro" id="IPR057992">
    <property type="entry name" value="TPR_SYVN1_N"/>
</dbReference>
<dbReference type="PROSITE" id="PS50089">
    <property type="entry name" value="ZF_RING_2"/>
    <property type="match status" value="1"/>
</dbReference>
<dbReference type="Proteomes" id="UP001159364">
    <property type="component" value="Linkage Group LG02"/>
</dbReference>
<evidence type="ECO:0000256" key="18">
    <source>
        <dbReference type="SAM" id="Phobius"/>
    </source>
</evidence>
<evidence type="ECO:0000256" key="17">
    <source>
        <dbReference type="SAM" id="MobiDB-lite"/>
    </source>
</evidence>
<feature type="transmembrane region" description="Helical" evidence="18">
    <location>
        <begin position="176"/>
        <end position="196"/>
    </location>
</feature>
<feature type="transmembrane region" description="Helical" evidence="18">
    <location>
        <begin position="99"/>
        <end position="120"/>
    </location>
</feature>
<dbReference type="Pfam" id="PF13639">
    <property type="entry name" value="zf-RING_2"/>
    <property type="match status" value="1"/>
</dbReference>
<evidence type="ECO:0000313" key="21">
    <source>
        <dbReference type="Proteomes" id="UP001159364"/>
    </source>
</evidence>
<keyword evidence="10" id="KW-0833">Ubl conjugation pathway</keyword>
<dbReference type="GO" id="GO:0008270">
    <property type="term" value="F:zinc ion binding"/>
    <property type="evidence" value="ECO:0007669"/>
    <property type="project" value="UniProtKB-KW"/>
</dbReference>
<dbReference type="Gene3D" id="3.30.40.10">
    <property type="entry name" value="Zinc/RING finger domain, C3HC4 (zinc finger)"/>
    <property type="match status" value="1"/>
</dbReference>
<dbReference type="GO" id="GO:0005789">
    <property type="term" value="C:endoplasmic reticulum membrane"/>
    <property type="evidence" value="ECO:0007669"/>
    <property type="project" value="UniProtKB-SubCell"/>
</dbReference>
<keyword evidence="21" id="KW-1185">Reference proteome</keyword>
<evidence type="ECO:0000256" key="4">
    <source>
        <dbReference type="ARBA" id="ARBA00010089"/>
    </source>
</evidence>
<dbReference type="AlphaFoldDB" id="A0AAV8TWI6"/>
<feature type="domain" description="RING-type" evidence="19">
    <location>
        <begin position="292"/>
        <end position="330"/>
    </location>
</feature>
<evidence type="ECO:0000256" key="8">
    <source>
        <dbReference type="ARBA" id="ARBA00022723"/>
    </source>
</evidence>
<comment type="similarity">
    <text evidence="4">Belongs to the HRD1 family.</text>
</comment>
<evidence type="ECO:0000256" key="14">
    <source>
        <dbReference type="ARBA" id="ARBA00023136"/>
    </source>
</evidence>
<evidence type="ECO:0000256" key="10">
    <source>
        <dbReference type="ARBA" id="ARBA00022786"/>
    </source>
</evidence>
<comment type="pathway">
    <text evidence="3">Protein modification; protein ubiquitination.</text>
</comment>
<feature type="region of interest" description="Disordered" evidence="17">
    <location>
        <begin position="506"/>
        <end position="545"/>
    </location>
</feature>
<dbReference type="GO" id="GO:0043161">
    <property type="term" value="P:proteasome-mediated ubiquitin-dependent protein catabolic process"/>
    <property type="evidence" value="ECO:0007669"/>
    <property type="project" value="TreeGrafter"/>
</dbReference>
<dbReference type="InterPro" id="IPR050731">
    <property type="entry name" value="HRD1_E3_ubiq-ligases"/>
</dbReference>
<keyword evidence="14 18" id="KW-0472">Membrane</keyword>
<dbReference type="InterPro" id="IPR013083">
    <property type="entry name" value="Znf_RING/FYVE/PHD"/>
</dbReference>
<comment type="caution">
    <text evidence="20">The sequence shown here is derived from an EMBL/GenBank/DDBJ whole genome shotgun (WGS) entry which is preliminary data.</text>
</comment>
<evidence type="ECO:0000256" key="5">
    <source>
        <dbReference type="ARBA" id="ARBA00012483"/>
    </source>
</evidence>